<dbReference type="InterPro" id="IPR023074">
    <property type="entry name" value="HMG_CoA_Rdtase_cat_sf"/>
</dbReference>
<evidence type="ECO:0000313" key="5">
    <source>
        <dbReference type="Proteomes" id="UP001304515"/>
    </source>
</evidence>
<dbReference type="InterPro" id="IPR023076">
    <property type="entry name" value="HMG_CoA_Rdtase_CS"/>
</dbReference>
<dbReference type="GO" id="GO:0015936">
    <property type="term" value="P:coenzyme A metabolic process"/>
    <property type="evidence" value="ECO:0007669"/>
    <property type="project" value="InterPro"/>
</dbReference>
<comment type="pathway">
    <text evidence="3">Metabolic intermediate metabolism; (R)-mevalonate degradation; (S)-3-hydroxy-3-methylglutaryl-CoA from (R)-mevalonate: step 1/1.</text>
</comment>
<dbReference type="Proteomes" id="UP001304515">
    <property type="component" value="Chromosome"/>
</dbReference>
<comment type="catalytic activity">
    <reaction evidence="3">
        <text>(R)-mevalonate + 2 NAD(+) + CoA = (3S)-3-hydroxy-3-methylglutaryl-CoA + 2 NADH + 2 H(+)</text>
        <dbReference type="Rhea" id="RHEA:14833"/>
        <dbReference type="ChEBI" id="CHEBI:15378"/>
        <dbReference type="ChEBI" id="CHEBI:36464"/>
        <dbReference type="ChEBI" id="CHEBI:43074"/>
        <dbReference type="ChEBI" id="CHEBI:57287"/>
        <dbReference type="ChEBI" id="CHEBI:57540"/>
        <dbReference type="ChEBI" id="CHEBI:57945"/>
        <dbReference type="EC" id="1.1.1.88"/>
    </reaction>
</comment>
<evidence type="ECO:0000313" key="4">
    <source>
        <dbReference type="EMBL" id="WNM21364.1"/>
    </source>
</evidence>
<dbReference type="Pfam" id="PF00368">
    <property type="entry name" value="HMG-CoA_red"/>
    <property type="match status" value="1"/>
</dbReference>
<dbReference type="SUPFAM" id="SSF55035">
    <property type="entry name" value="NAD-binding domain of HMG-CoA reductase"/>
    <property type="match status" value="1"/>
</dbReference>
<dbReference type="PROSITE" id="PS50065">
    <property type="entry name" value="HMG_COA_REDUCTASE_4"/>
    <property type="match status" value="1"/>
</dbReference>
<dbReference type="KEGG" id="fcj:RN605_11830"/>
<dbReference type="PANTHER" id="PTHR10572">
    <property type="entry name" value="3-HYDROXY-3-METHYLGLUTARYL-COENZYME A REDUCTASE"/>
    <property type="match status" value="1"/>
</dbReference>
<gene>
    <name evidence="4" type="ORF">RN605_11830</name>
</gene>
<accession>A0AA96EZX5</accession>
<dbReference type="CDD" id="cd00644">
    <property type="entry name" value="HMG-CoA_reductase_classII"/>
    <property type="match status" value="1"/>
</dbReference>
<keyword evidence="3" id="KW-0520">NAD</keyword>
<dbReference type="RefSeq" id="WP_313356353.1">
    <property type="nucleotide sequence ID" value="NZ_CP134890.1"/>
</dbReference>
<evidence type="ECO:0000256" key="3">
    <source>
        <dbReference type="RuleBase" id="RU361219"/>
    </source>
</evidence>
<keyword evidence="2 3" id="KW-0560">Oxidoreductase</keyword>
<reference evidence="4 5" key="1">
    <citation type="submission" date="2023-09" db="EMBL/GenBank/DDBJ databases">
        <title>Flavobacterium sp. a novel bacteria isolate from Pepper rhizosphere.</title>
        <authorList>
            <person name="Peng Y."/>
            <person name="Lee J."/>
        </authorList>
    </citation>
    <scope>NUCLEOTIDE SEQUENCE [LARGE SCALE GENOMIC DNA]</scope>
    <source>
        <strain evidence="4 5">PMTSA4</strain>
    </source>
</reference>
<dbReference type="Gene3D" id="1.10.8.660">
    <property type="match status" value="1"/>
</dbReference>
<dbReference type="InterPro" id="IPR009029">
    <property type="entry name" value="HMG_CoA_Rdtase_sub-bd_dom_sf"/>
</dbReference>
<dbReference type="PRINTS" id="PR00071">
    <property type="entry name" value="HMGCOARDTASE"/>
</dbReference>
<evidence type="ECO:0000256" key="1">
    <source>
        <dbReference type="ARBA" id="ARBA00007661"/>
    </source>
</evidence>
<dbReference type="GO" id="GO:0004420">
    <property type="term" value="F:hydroxymethylglutaryl-CoA reductase (NADPH) activity"/>
    <property type="evidence" value="ECO:0007669"/>
    <property type="project" value="InterPro"/>
</dbReference>
<dbReference type="PROSITE" id="PS00066">
    <property type="entry name" value="HMG_COA_REDUCTASE_1"/>
    <property type="match status" value="1"/>
</dbReference>
<sequence length="471" mass="53012">MLNPILRCILISSYFIKINSSKTYLCISRIERVMNKDITGFSKLSKEEKINWIANSYFSNPKEGISILKQYWNSDEQLQKLHDDFIENTISNFYLPFGIAPNFLINGNFFSVPMVIEESSVVAAASKSAKFWATRGGFKTTILGTEKIGQVHFLFKGSSEKLERFFSDLKPKLFLETESLTKNMQKRGGGILDIELKNKTTELENYYQLHATFETKDSMGANFINSCLEQFAKTLKEEALQFEDFTENEKDITIVMSILSNYVPNCIVRAEVSCKVEDLAEKNIPNPLEFAEKFVQAVKIAEIEPYRAVTHNKGIMNGVDAVVLATGNDFRAVEAGVHAYASKNGNYSSLSHAKIENGIFTFWMEIPLAMGTVGGLTSLHPLVKIALEILKNPSAQELMQIVAATGLAQNFAALRSLTTTGIQDGHMKMHINNILNQFQANITERNKVKSHFENHTISHAAVVEYIEKLRR</sequence>
<dbReference type="NCBIfam" id="TIGR00532">
    <property type="entry name" value="HMG_CoA_R_NAD"/>
    <property type="match status" value="1"/>
</dbReference>
<proteinExistence type="inferred from homology"/>
<comment type="similarity">
    <text evidence="1 3">Belongs to the HMG-CoA reductase family.</text>
</comment>
<dbReference type="SUPFAM" id="SSF56542">
    <property type="entry name" value="Substrate-binding domain of HMG-CoA reductase"/>
    <property type="match status" value="1"/>
</dbReference>
<dbReference type="EC" id="1.1.1.88" evidence="3"/>
<dbReference type="InterPro" id="IPR004553">
    <property type="entry name" value="HMG_CoA_Rdtase_bac-typ"/>
</dbReference>
<organism evidence="4 5">
    <name type="scientific">Flavobacterium capsici</name>
    <dbReference type="NCBI Taxonomy" id="3075618"/>
    <lineage>
        <taxon>Bacteria</taxon>
        <taxon>Pseudomonadati</taxon>
        <taxon>Bacteroidota</taxon>
        <taxon>Flavobacteriia</taxon>
        <taxon>Flavobacteriales</taxon>
        <taxon>Flavobacteriaceae</taxon>
        <taxon>Flavobacterium</taxon>
    </lineage>
</organism>
<dbReference type="Gene3D" id="3.90.770.10">
    <property type="entry name" value="3-hydroxy-3-methylglutaryl-coenzyme A Reductase, Chain A, domain 2"/>
    <property type="match status" value="2"/>
</dbReference>
<dbReference type="AlphaFoldDB" id="A0AA96EZX5"/>
<dbReference type="InterPro" id="IPR002202">
    <property type="entry name" value="HMG_CoA_Rdtase"/>
</dbReference>
<dbReference type="EMBL" id="CP134890">
    <property type="protein sequence ID" value="WNM21364.1"/>
    <property type="molecule type" value="Genomic_DNA"/>
</dbReference>
<dbReference type="GO" id="GO:0140643">
    <property type="term" value="F:hydroxymethylglutaryl-CoA reductase (NADH) activity"/>
    <property type="evidence" value="ECO:0007669"/>
    <property type="project" value="UniProtKB-EC"/>
</dbReference>
<evidence type="ECO:0000256" key="2">
    <source>
        <dbReference type="ARBA" id="ARBA00023002"/>
    </source>
</evidence>
<keyword evidence="5" id="KW-1185">Reference proteome</keyword>
<name>A0AA96EZX5_9FLAO</name>
<dbReference type="InterPro" id="IPR009023">
    <property type="entry name" value="HMG_CoA_Rdtase_NAD(P)-bd_sf"/>
</dbReference>
<dbReference type="PANTHER" id="PTHR10572:SF24">
    <property type="entry name" value="3-HYDROXY-3-METHYLGLUTARYL-COENZYME A REDUCTASE"/>
    <property type="match status" value="1"/>
</dbReference>
<protein>
    <recommendedName>
        <fullName evidence="3">3-hydroxy-3-methylglutaryl coenzyme A reductase</fullName>
        <shortName evidence="3">HMG-CoA reductase</shortName>
        <ecNumber evidence="3">1.1.1.88</ecNumber>
    </recommendedName>
</protein>